<dbReference type="Gene3D" id="1.25.20.10">
    <property type="entry name" value="Bacterial muramidases"/>
    <property type="match status" value="1"/>
</dbReference>
<feature type="signal peptide" evidence="4">
    <location>
        <begin position="1"/>
        <end position="27"/>
    </location>
</feature>
<dbReference type="GO" id="GO:0000270">
    <property type="term" value="P:peptidoglycan metabolic process"/>
    <property type="evidence" value="ECO:0007669"/>
    <property type="project" value="InterPro"/>
</dbReference>
<dbReference type="STRING" id="935700.jaqu_04770"/>
<dbReference type="GO" id="GO:0008933">
    <property type="term" value="F:peptidoglycan lytic transglycosylase activity"/>
    <property type="evidence" value="ECO:0007669"/>
    <property type="project" value="InterPro"/>
</dbReference>
<keyword evidence="7" id="KW-1185">Reference proteome</keyword>
<protein>
    <submittedName>
        <fullName evidence="6">Slt_1 protein</fullName>
        <ecNumber evidence="6">4.2.2.-</ecNumber>
    </submittedName>
</protein>
<comment type="similarity">
    <text evidence="2">Belongs to the virb1 family.</text>
</comment>
<organism evidence="6 7">
    <name type="scientific">Jannaschia aquimarina</name>
    <dbReference type="NCBI Taxonomy" id="935700"/>
    <lineage>
        <taxon>Bacteria</taxon>
        <taxon>Pseudomonadati</taxon>
        <taxon>Pseudomonadota</taxon>
        <taxon>Alphaproteobacteria</taxon>
        <taxon>Rhodobacterales</taxon>
        <taxon>Roseobacteraceae</taxon>
        <taxon>Jannaschia</taxon>
    </lineage>
</organism>
<dbReference type="CDD" id="cd13401">
    <property type="entry name" value="Slt70-like"/>
    <property type="match status" value="1"/>
</dbReference>
<dbReference type="GO" id="GO:0042597">
    <property type="term" value="C:periplasmic space"/>
    <property type="evidence" value="ECO:0007669"/>
    <property type="project" value="InterPro"/>
</dbReference>
<reference evidence="6 7" key="1">
    <citation type="submission" date="2015-02" db="EMBL/GenBank/DDBJ databases">
        <title>Genome Sequence of Jannaschia aquimarina DSM28248, a member of the Roseobacter clade.</title>
        <authorList>
            <person name="Voget S."/>
            <person name="Daniel R."/>
        </authorList>
    </citation>
    <scope>NUCLEOTIDE SEQUENCE [LARGE SCALE GENOMIC DNA]</scope>
    <source>
        <strain evidence="6 7">GSW-M26</strain>
    </source>
</reference>
<dbReference type="OrthoDB" id="9815002at2"/>
<name>A0A0D1EJJ2_9RHOB</name>
<dbReference type="AlphaFoldDB" id="A0A0D1EJJ2"/>
<comment type="caution">
    <text evidence="6">The sequence shown here is derived from an EMBL/GenBank/DDBJ whole genome shotgun (WGS) entry which is preliminary data.</text>
</comment>
<dbReference type="Proteomes" id="UP000032232">
    <property type="component" value="Unassembled WGS sequence"/>
</dbReference>
<evidence type="ECO:0000313" key="7">
    <source>
        <dbReference type="Proteomes" id="UP000032232"/>
    </source>
</evidence>
<dbReference type="PATRIC" id="fig|935700.4.peg.507"/>
<gene>
    <name evidence="6" type="primary">slt_1</name>
    <name evidence="6" type="ORF">jaqu_04770</name>
</gene>
<evidence type="ECO:0000256" key="3">
    <source>
        <dbReference type="ARBA" id="ARBA00022729"/>
    </source>
</evidence>
<dbReference type="EC" id="4.2.2.-" evidence="6"/>
<dbReference type="InterPro" id="IPR023346">
    <property type="entry name" value="Lysozyme-like_dom_sf"/>
</dbReference>
<evidence type="ECO:0000256" key="4">
    <source>
        <dbReference type="SAM" id="SignalP"/>
    </source>
</evidence>
<dbReference type="SUPFAM" id="SSF48435">
    <property type="entry name" value="Bacterial muramidases"/>
    <property type="match status" value="1"/>
</dbReference>
<accession>A0A0D1EJJ2</accession>
<dbReference type="GO" id="GO:0016020">
    <property type="term" value="C:membrane"/>
    <property type="evidence" value="ECO:0007669"/>
    <property type="project" value="InterPro"/>
</dbReference>
<dbReference type="InterPro" id="IPR000189">
    <property type="entry name" value="Transglyc_AS"/>
</dbReference>
<comment type="similarity">
    <text evidence="1">Belongs to the transglycosylase Slt family.</text>
</comment>
<dbReference type="InterPro" id="IPR008939">
    <property type="entry name" value="Lytic_TGlycosylase_superhlx_U"/>
</dbReference>
<dbReference type="EMBL" id="JYFE01000015">
    <property type="protein sequence ID" value="KIT17754.1"/>
    <property type="molecule type" value="Genomic_DNA"/>
</dbReference>
<dbReference type="Pfam" id="PF01464">
    <property type="entry name" value="SLT"/>
    <property type="match status" value="1"/>
</dbReference>
<evidence type="ECO:0000256" key="1">
    <source>
        <dbReference type="ARBA" id="ARBA00007734"/>
    </source>
</evidence>
<dbReference type="SUPFAM" id="SSF53955">
    <property type="entry name" value="Lysozyme-like"/>
    <property type="match status" value="1"/>
</dbReference>
<dbReference type="PANTHER" id="PTHR37423">
    <property type="entry name" value="SOLUBLE LYTIC MUREIN TRANSGLYCOSYLASE-RELATED"/>
    <property type="match status" value="1"/>
</dbReference>
<evidence type="ECO:0000313" key="6">
    <source>
        <dbReference type="EMBL" id="KIT17754.1"/>
    </source>
</evidence>
<sequence>MTPFRRLALAATTALAVSLTLAPASRADGEFTLGLSHLRDGRPDAARAAMTRVDEDVLRDVLLWHLLRDRAGSFAEMVDFLDRNADWPGLDLMRIRAEQVMPVALPPSEVIAFFDGREPNTGNGALRLAIALRAAGRTDEAEAIAIDSWLTRPMPPAAHAGFIEVFGEVLEPFHPARLDAMIWSGDLKSAGRTLPLVEGPERALAEARIALREGKPGVDALIAAVPETLRSHAGLAYERFRWRLDKGRIRGEDGALELLFAYDTDADSLVSPEAWAPHRYRLARGLKQDGHPRDGYRVAANHGLPEGHRDSGQIEWLAGYIALRHLDDPSLAAEHFRRFDAAVASPISKGRAGYWLGRALEEAGDAEGAEAAYAAGAEYQTSFYGQLAAERGGIAPDPLLAGDERFPPLAETSLQDSTVLEAARELAELGERDLAERFATHLADVLPREEIGTLIDEVLSWDEPHVALKIAKRAALRGMELHRGYYPVTPLAALESPVAPELSLSIARRESEFDPIVVSHAGARGLMQLMPGTAREMAGLIGLNYEKWRLTDDPLYNARLGTAYLGELEAEFGPSPVLVPAAYNAGPSRARRWSARLGDPSDPSVDIVDWIEDVPFSETRNYIMRVSESLLPYRAQLAGLPEAVSLTEWLRNGYGEFAPGPVMATRSGEDG</sequence>
<dbReference type="PANTHER" id="PTHR37423:SF2">
    <property type="entry name" value="MEMBRANE-BOUND LYTIC MUREIN TRANSGLYCOSYLASE C"/>
    <property type="match status" value="1"/>
</dbReference>
<proteinExistence type="inferred from homology"/>
<feature type="chain" id="PRO_5002230035" evidence="4">
    <location>
        <begin position="28"/>
        <end position="671"/>
    </location>
</feature>
<evidence type="ECO:0000259" key="5">
    <source>
        <dbReference type="Pfam" id="PF01464"/>
    </source>
</evidence>
<evidence type="ECO:0000256" key="2">
    <source>
        <dbReference type="ARBA" id="ARBA00009387"/>
    </source>
</evidence>
<keyword evidence="3 4" id="KW-0732">Signal</keyword>
<dbReference type="Gene3D" id="1.10.530.10">
    <property type="match status" value="1"/>
</dbReference>
<dbReference type="PROSITE" id="PS00922">
    <property type="entry name" value="TRANSGLYCOSYLASE"/>
    <property type="match status" value="1"/>
</dbReference>
<dbReference type="GO" id="GO:0004553">
    <property type="term" value="F:hydrolase activity, hydrolyzing O-glycosyl compounds"/>
    <property type="evidence" value="ECO:0007669"/>
    <property type="project" value="InterPro"/>
</dbReference>
<dbReference type="InterPro" id="IPR008258">
    <property type="entry name" value="Transglycosylase_SLT_dom_1"/>
</dbReference>
<dbReference type="RefSeq" id="WP_052500726.1">
    <property type="nucleotide sequence ID" value="NZ_FZPF01000004.1"/>
</dbReference>
<feature type="domain" description="Transglycosylase SLT" evidence="5">
    <location>
        <begin position="495"/>
        <end position="597"/>
    </location>
</feature>
<keyword evidence="6" id="KW-0456">Lyase</keyword>